<dbReference type="EMBL" id="CAJVPU010042996">
    <property type="protein sequence ID" value="CAG8744829.1"/>
    <property type="molecule type" value="Genomic_DNA"/>
</dbReference>
<accession>A0ACA9QAR7</accession>
<organism evidence="1 2">
    <name type="scientific">Dentiscutata heterogama</name>
    <dbReference type="NCBI Taxonomy" id="1316150"/>
    <lineage>
        <taxon>Eukaryota</taxon>
        <taxon>Fungi</taxon>
        <taxon>Fungi incertae sedis</taxon>
        <taxon>Mucoromycota</taxon>
        <taxon>Glomeromycotina</taxon>
        <taxon>Glomeromycetes</taxon>
        <taxon>Diversisporales</taxon>
        <taxon>Gigasporaceae</taxon>
        <taxon>Dentiscutata</taxon>
    </lineage>
</organism>
<name>A0ACA9QAR7_9GLOM</name>
<gene>
    <name evidence="1" type="ORF">DHETER_LOCUS14278</name>
</gene>
<evidence type="ECO:0000313" key="1">
    <source>
        <dbReference type="EMBL" id="CAG8744829.1"/>
    </source>
</evidence>
<reference evidence="1" key="1">
    <citation type="submission" date="2021-06" db="EMBL/GenBank/DDBJ databases">
        <authorList>
            <person name="Kallberg Y."/>
            <person name="Tangrot J."/>
            <person name="Rosling A."/>
        </authorList>
    </citation>
    <scope>NUCLEOTIDE SEQUENCE</scope>
    <source>
        <strain evidence="1">IL203A</strain>
    </source>
</reference>
<keyword evidence="2" id="KW-1185">Reference proteome</keyword>
<proteinExistence type="predicted"/>
<feature type="non-terminal residue" evidence="1">
    <location>
        <position position="1"/>
    </location>
</feature>
<sequence>ATGHMNHSDSRFCEFRSPIWADFQNSNMLHQFEYDVHDT</sequence>
<dbReference type="Proteomes" id="UP000789702">
    <property type="component" value="Unassembled WGS sequence"/>
</dbReference>
<protein>
    <submittedName>
        <fullName evidence="1">12139_t:CDS:1</fullName>
    </submittedName>
</protein>
<comment type="caution">
    <text evidence="1">The sequence shown here is derived from an EMBL/GenBank/DDBJ whole genome shotgun (WGS) entry which is preliminary data.</text>
</comment>
<evidence type="ECO:0000313" key="2">
    <source>
        <dbReference type="Proteomes" id="UP000789702"/>
    </source>
</evidence>